<protein>
    <submittedName>
        <fullName evidence="1">Uncharacterized protein</fullName>
    </submittedName>
</protein>
<name>A0A0F9DJQ1_9ZZZZ</name>
<comment type="caution">
    <text evidence="1">The sequence shown here is derived from an EMBL/GenBank/DDBJ whole genome shotgun (WGS) entry which is preliminary data.</text>
</comment>
<gene>
    <name evidence="1" type="ORF">LCGC14_2269100</name>
</gene>
<dbReference type="AlphaFoldDB" id="A0A0F9DJQ1"/>
<organism evidence="1">
    <name type="scientific">marine sediment metagenome</name>
    <dbReference type="NCBI Taxonomy" id="412755"/>
    <lineage>
        <taxon>unclassified sequences</taxon>
        <taxon>metagenomes</taxon>
        <taxon>ecological metagenomes</taxon>
    </lineage>
</organism>
<reference evidence="1" key="1">
    <citation type="journal article" date="2015" name="Nature">
        <title>Complex archaea that bridge the gap between prokaryotes and eukaryotes.</title>
        <authorList>
            <person name="Spang A."/>
            <person name="Saw J.H."/>
            <person name="Jorgensen S.L."/>
            <person name="Zaremba-Niedzwiedzka K."/>
            <person name="Martijn J."/>
            <person name="Lind A.E."/>
            <person name="van Eijk R."/>
            <person name="Schleper C."/>
            <person name="Guy L."/>
            <person name="Ettema T.J."/>
        </authorList>
    </citation>
    <scope>NUCLEOTIDE SEQUENCE</scope>
</reference>
<sequence>MIRRDRYRELGTVRRFTSTDKELPMHVNEREEAYWHLAGRVEDRFGPEGGTANDIYHEVTGPLGLSAETTMELLKLAKQGGYLK</sequence>
<proteinExistence type="predicted"/>
<dbReference type="EMBL" id="LAZR01031330">
    <property type="protein sequence ID" value="KKL54071.1"/>
    <property type="molecule type" value="Genomic_DNA"/>
</dbReference>
<evidence type="ECO:0000313" key="1">
    <source>
        <dbReference type="EMBL" id="KKL54071.1"/>
    </source>
</evidence>
<accession>A0A0F9DJQ1</accession>